<sequence length="123" mass="14294">MSMEDERIWAMEEKLWHGGDEVYETLVDENVVMSLPAEPFIFTRDQAKEAVKNTPRWEEVNFSDTKVNRPHEGLIVIGYQVEAKRGEETYRCYASSTIMRRGHEDWTVVHHSQVVPPKAMVDA</sequence>
<evidence type="ECO:0000313" key="1">
    <source>
        <dbReference type="EMBL" id="WWM71175.1"/>
    </source>
</evidence>
<name>A0ABZ2G5P4_9SPHN</name>
<protein>
    <submittedName>
        <fullName evidence="1">DUF4440 domain-containing protein</fullName>
    </submittedName>
</protein>
<organism evidence="1 2">
    <name type="scientific">Sphingomonas kaistensis</name>
    <dbReference type="NCBI Taxonomy" id="298708"/>
    <lineage>
        <taxon>Bacteria</taxon>
        <taxon>Pseudomonadati</taxon>
        <taxon>Pseudomonadota</taxon>
        <taxon>Alphaproteobacteria</taxon>
        <taxon>Sphingomonadales</taxon>
        <taxon>Sphingomonadaceae</taxon>
        <taxon>Sphingomonas</taxon>
    </lineage>
</organism>
<evidence type="ECO:0000313" key="2">
    <source>
        <dbReference type="Proteomes" id="UP001382935"/>
    </source>
</evidence>
<proteinExistence type="predicted"/>
<keyword evidence="2" id="KW-1185">Reference proteome</keyword>
<dbReference type="Proteomes" id="UP001382935">
    <property type="component" value="Chromosome"/>
</dbReference>
<dbReference type="RefSeq" id="WP_338504510.1">
    <property type="nucleotide sequence ID" value="NZ_CP145607.1"/>
</dbReference>
<gene>
    <name evidence="1" type="ORF">V6R86_10960</name>
</gene>
<reference evidence="1 2" key="1">
    <citation type="submission" date="2024-02" db="EMBL/GenBank/DDBJ databases">
        <title>Full genome sequence of Sphingomonas kaistensis.</title>
        <authorList>
            <person name="Poletto B.L."/>
            <person name="Silva G."/>
            <person name="Galante D."/>
            <person name="Campos K.R."/>
            <person name="Santos M.B.N."/>
            <person name="Sacchi C.T."/>
        </authorList>
    </citation>
    <scope>NUCLEOTIDE SEQUENCE [LARGE SCALE GENOMIC DNA]</scope>
    <source>
        <strain evidence="1 2">MA4R</strain>
    </source>
</reference>
<dbReference type="EMBL" id="CP145607">
    <property type="protein sequence ID" value="WWM71175.1"/>
    <property type="molecule type" value="Genomic_DNA"/>
</dbReference>
<accession>A0ABZ2G5P4</accession>